<dbReference type="InterPro" id="IPR010994">
    <property type="entry name" value="RuvA_2-like"/>
</dbReference>
<evidence type="ECO:0000313" key="9">
    <source>
        <dbReference type="Proteomes" id="UP000253805"/>
    </source>
</evidence>
<dbReference type="GO" id="GO:0005737">
    <property type="term" value="C:cytoplasm"/>
    <property type="evidence" value="ECO:0007669"/>
    <property type="project" value="UniProtKB-SubCell"/>
</dbReference>
<reference evidence="8 9" key="1">
    <citation type="journal article" date="2018" name="Elife">
        <title>Discovery and characterization of a prevalent human gut bacterial enzyme sufficient for the inactivation of a family of plant toxins.</title>
        <authorList>
            <person name="Koppel N."/>
            <person name="Bisanz J.E."/>
            <person name="Pandelia M.E."/>
            <person name="Turnbaugh P.J."/>
            <person name="Balskus E.P."/>
        </authorList>
    </citation>
    <scope>NUCLEOTIDE SEQUENCE [LARGE SCALE GENOMIC DNA]</scope>
    <source>
        <strain evidence="8 9">OB21 GAM 11</strain>
    </source>
</reference>
<dbReference type="GO" id="GO:0009378">
    <property type="term" value="F:four-way junction helicase activity"/>
    <property type="evidence" value="ECO:0007669"/>
    <property type="project" value="InterPro"/>
</dbReference>
<feature type="domain" description="Helix-hairpin-helix DNA-binding motif class 1" evidence="7">
    <location>
        <begin position="73"/>
        <end position="92"/>
    </location>
</feature>
<comment type="function">
    <text evidence="6">The RuvA-RuvB-RuvC complex processes Holliday junction (HJ) DNA during genetic recombination and DNA repair, while the RuvA-RuvB complex plays an important role in the rescue of blocked DNA replication forks via replication fork reversal (RFR). RuvA specifically binds to HJ cruciform DNA, conferring on it an open structure. The RuvB hexamer acts as an ATP-dependent pump, pulling dsDNA into and through the RuvAB complex. HJ branch migration allows RuvC to scan DNA until it finds its consensus sequence, where it cleaves and resolves the cruciform DNA.</text>
</comment>
<sequence>MIAFLNGTVAAVLPPQTAYIDVAGVGYAVAMPGGDLGKLAVGGTARVLTYLSVTENGIALFGFLSEEEKVLFEKLIGVSKVGPKMALAALSTFSPAELADAIASQDIARVSHIPGVGKKTAERIILELKGTLEAGMESLFSQGASEPARSAAVQGATEALLSMGFTSAEAEVALKGAPEGASEGALLQYALKRLGSR</sequence>
<dbReference type="Gene3D" id="1.10.150.20">
    <property type="entry name" value="5' to 3' exonuclease, C-terminal subdomain"/>
    <property type="match status" value="1"/>
</dbReference>
<dbReference type="EMBL" id="PPUT01000025">
    <property type="protein sequence ID" value="RDC42797.1"/>
    <property type="molecule type" value="Genomic_DNA"/>
</dbReference>
<comment type="subcellular location">
    <subcellularLocation>
        <location evidence="6">Cytoplasm</location>
    </subcellularLocation>
</comment>
<dbReference type="NCBIfam" id="TIGR00084">
    <property type="entry name" value="ruvA"/>
    <property type="match status" value="1"/>
</dbReference>
<dbReference type="AlphaFoldDB" id="A0A369NW66"/>
<organism evidence="8 9">
    <name type="scientific">Adlercreutzia equolifaciens subsp. celatus</name>
    <dbReference type="NCBI Taxonomy" id="394340"/>
    <lineage>
        <taxon>Bacteria</taxon>
        <taxon>Bacillati</taxon>
        <taxon>Actinomycetota</taxon>
        <taxon>Coriobacteriia</taxon>
        <taxon>Eggerthellales</taxon>
        <taxon>Eggerthellaceae</taxon>
        <taxon>Adlercreutzia</taxon>
    </lineage>
</organism>
<evidence type="ECO:0000256" key="6">
    <source>
        <dbReference type="HAMAP-Rule" id="MF_00031"/>
    </source>
</evidence>
<feature type="region of interest" description="Domain I" evidence="6">
    <location>
        <begin position="1"/>
        <end position="64"/>
    </location>
</feature>
<dbReference type="InterPro" id="IPR000085">
    <property type="entry name" value="RuvA"/>
</dbReference>
<evidence type="ECO:0000259" key="7">
    <source>
        <dbReference type="SMART" id="SM00278"/>
    </source>
</evidence>
<name>A0A369NW66_9ACTN</name>
<dbReference type="HAMAP" id="MF_00031">
    <property type="entry name" value="DNA_HJ_migration_RuvA"/>
    <property type="match status" value="1"/>
</dbReference>
<dbReference type="InterPro" id="IPR003583">
    <property type="entry name" value="Hlx-hairpin-Hlx_DNA-bd_motif"/>
</dbReference>
<dbReference type="Gene3D" id="2.40.50.140">
    <property type="entry name" value="Nucleic acid-binding proteins"/>
    <property type="match status" value="1"/>
</dbReference>
<evidence type="ECO:0000256" key="4">
    <source>
        <dbReference type="ARBA" id="ARBA00023172"/>
    </source>
</evidence>
<dbReference type="Pfam" id="PF01330">
    <property type="entry name" value="RuvA_N"/>
    <property type="match status" value="1"/>
</dbReference>
<dbReference type="SUPFAM" id="SSF50249">
    <property type="entry name" value="Nucleic acid-binding proteins"/>
    <property type="match status" value="1"/>
</dbReference>
<comment type="caution">
    <text evidence="8">The sequence shown here is derived from an EMBL/GenBank/DDBJ whole genome shotgun (WGS) entry which is preliminary data.</text>
</comment>
<evidence type="ECO:0000256" key="3">
    <source>
        <dbReference type="ARBA" id="ARBA00023125"/>
    </source>
</evidence>
<dbReference type="GO" id="GO:0006310">
    <property type="term" value="P:DNA recombination"/>
    <property type="evidence" value="ECO:0007669"/>
    <property type="project" value="UniProtKB-UniRule"/>
</dbReference>
<dbReference type="Proteomes" id="UP000253805">
    <property type="component" value="Unassembled WGS sequence"/>
</dbReference>
<proteinExistence type="inferred from homology"/>
<comment type="domain">
    <text evidence="6">Has three domains with a flexible linker between the domains II and III and assumes an 'L' shape. Domain III is highly mobile and contacts RuvB.</text>
</comment>
<comment type="subunit">
    <text evidence="6">Homotetramer. Forms an RuvA(8)-RuvB(12)-Holliday junction (HJ) complex. HJ DNA is sandwiched between 2 RuvA tetramers; dsDNA enters through RuvA and exits via RuvB. An RuvB hexamer assembles on each DNA strand where it exits the tetramer. Each RuvB hexamer is contacted by two RuvA subunits (via domain III) on 2 adjacent RuvB subunits; this complex drives branch migration. In the full resolvosome a probable DNA-RuvA(4)-RuvB(12)-RuvC(2) complex forms which resolves the HJ.</text>
</comment>
<dbReference type="SMART" id="SM00278">
    <property type="entry name" value="HhH1"/>
    <property type="match status" value="2"/>
</dbReference>
<dbReference type="GO" id="GO:0006281">
    <property type="term" value="P:DNA repair"/>
    <property type="evidence" value="ECO:0007669"/>
    <property type="project" value="UniProtKB-UniRule"/>
</dbReference>
<keyword evidence="2 6" id="KW-0227">DNA damage</keyword>
<dbReference type="GO" id="GO:0005524">
    <property type="term" value="F:ATP binding"/>
    <property type="evidence" value="ECO:0007669"/>
    <property type="project" value="InterPro"/>
</dbReference>
<dbReference type="GO" id="GO:0000400">
    <property type="term" value="F:four-way junction DNA binding"/>
    <property type="evidence" value="ECO:0007669"/>
    <property type="project" value="UniProtKB-UniRule"/>
</dbReference>
<dbReference type="SUPFAM" id="SSF47781">
    <property type="entry name" value="RuvA domain 2-like"/>
    <property type="match status" value="1"/>
</dbReference>
<evidence type="ECO:0000256" key="1">
    <source>
        <dbReference type="ARBA" id="ARBA00022490"/>
    </source>
</evidence>
<dbReference type="InterPro" id="IPR012340">
    <property type="entry name" value="NA-bd_OB-fold"/>
</dbReference>
<evidence type="ECO:0000313" key="8">
    <source>
        <dbReference type="EMBL" id="RDC42797.1"/>
    </source>
</evidence>
<comment type="similarity">
    <text evidence="6">Belongs to the RuvA family.</text>
</comment>
<keyword evidence="1 6" id="KW-0963">Cytoplasm</keyword>
<evidence type="ECO:0000256" key="2">
    <source>
        <dbReference type="ARBA" id="ARBA00022763"/>
    </source>
</evidence>
<keyword evidence="4 6" id="KW-0233">DNA recombination</keyword>
<protein>
    <recommendedName>
        <fullName evidence="6">Holliday junction branch migration complex subunit RuvA</fullName>
    </recommendedName>
</protein>
<dbReference type="InterPro" id="IPR013849">
    <property type="entry name" value="DNA_helicase_Holl-junc_RuvA_I"/>
</dbReference>
<feature type="region of interest" description="Domain III" evidence="6">
    <location>
        <begin position="148"/>
        <end position="197"/>
    </location>
</feature>
<evidence type="ECO:0000256" key="5">
    <source>
        <dbReference type="ARBA" id="ARBA00023204"/>
    </source>
</evidence>
<dbReference type="RefSeq" id="WP_114549466.1">
    <property type="nucleotide sequence ID" value="NZ_PPUT01000025.1"/>
</dbReference>
<keyword evidence="3 6" id="KW-0238">DNA-binding</keyword>
<dbReference type="GO" id="GO:0048476">
    <property type="term" value="C:Holliday junction resolvase complex"/>
    <property type="evidence" value="ECO:0007669"/>
    <property type="project" value="UniProtKB-UniRule"/>
</dbReference>
<keyword evidence="5 6" id="KW-0234">DNA repair</keyword>
<comment type="caution">
    <text evidence="6">Lacks conserved residue(s) required for the propagation of feature annotation.</text>
</comment>
<feature type="domain" description="Helix-hairpin-helix DNA-binding motif class 1" evidence="7">
    <location>
        <begin position="108"/>
        <end position="127"/>
    </location>
</feature>
<gene>
    <name evidence="6 8" type="primary">ruvA</name>
    <name evidence="8" type="ORF">C1850_09210</name>
</gene>
<dbReference type="Pfam" id="PF14520">
    <property type="entry name" value="HHH_5"/>
    <property type="match status" value="1"/>
</dbReference>
<accession>A0A369NW66</accession>